<dbReference type="Gene3D" id="3.30.70.2860">
    <property type="match status" value="1"/>
</dbReference>
<accession>A0ABW3D6X6</accession>
<dbReference type="RefSeq" id="WP_379287317.1">
    <property type="nucleotide sequence ID" value="NZ_JBHTIU010000027.1"/>
</dbReference>
<dbReference type="InterPro" id="IPR036653">
    <property type="entry name" value="CinA-like_C"/>
</dbReference>
<dbReference type="InterPro" id="IPR008135">
    <property type="entry name" value="Competence-induced_CinA"/>
</dbReference>
<dbReference type="Proteomes" id="UP001597120">
    <property type="component" value="Unassembled WGS sequence"/>
</dbReference>
<dbReference type="PANTHER" id="PTHR13939:SF0">
    <property type="entry name" value="NMN AMIDOHYDROLASE-LIKE PROTEIN YFAY"/>
    <property type="match status" value="1"/>
</dbReference>
<keyword evidence="4" id="KW-1185">Reference proteome</keyword>
<dbReference type="Pfam" id="PF18146">
    <property type="entry name" value="CinA_KH"/>
    <property type="match status" value="1"/>
</dbReference>
<dbReference type="InterPro" id="IPR050101">
    <property type="entry name" value="CinA"/>
</dbReference>
<dbReference type="Gene3D" id="3.40.980.10">
    <property type="entry name" value="MoaB/Mog-like domain"/>
    <property type="match status" value="1"/>
</dbReference>
<dbReference type="NCBIfam" id="TIGR00177">
    <property type="entry name" value="molyb_syn"/>
    <property type="match status" value="1"/>
</dbReference>
<name>A0ABW3D6X6_9BACL</name>
<comment type="caution">
    <text evidence="3">The sequence shown here is derived from an EMBL/GenBank/DDBJ whole genome shotgun (WGS) entry which is preliminary data.</text>
</comment>
<dbReference type="InterPro" id="IPR001453">
    <property type="entry name" value="MoaB/Mog_dom"/>
</dbReference>
<comment type="similarity">
    <text evidence="1">Belongs to the CinA family.</text>
</comment>
<dbReference type="EMBL" id="JBHTIU010000027">
    <property type="protein sequence ID" value="MFD0869113.1"/>
    <property type="molecule type" value="Genomic_DNA"/>
</dbReference>
<proteinExistence type="inferred from homology"/>
<dbReference type="InterPro" id="IPR041424">
    <property type="entry name" value="CinA_KH"/>
</dbReference>
<dbReference type="Gene3D" id="3.90.950.20">
    <property type="entry name" value="CinA-like"/>
    <property type="match status" value="1"/>
</dbReference>
<protein>
    <recommendedName>
        <fullName evidence="1">Putative competence-damage inducible protein</fullName>
    </recommendedName>
</protein>
<dbReference type="CDD" id="cd00885">
    <property type="entry name" value="cinA"/>
    <property type="match status" value="1"/>
</dbReference>
<gene>
    <name evidence="1" type="primary">cinA</name>
    <name evidence="3" type="ORF">ACFQ03_08115</name>
</gene>
<dbReference type="NCBIfam" id="TIGR00199">
    <property type="entry name" value="PncC_domain"/>
    <property type="match status" value="1"/>
</dbReference>
<dbReference type="Pfam" id="PF02464">
    <property type="entry name" value="CinA"/>
    <property type="match status" value="1"/>
</dbReference>
<dbReference type="SMART" id="SM00852">
    <property type="entry name" value="MoCF_biosynth"/>
    <property type="match status" value="1"/>
</dbReference>
<reference evidence="4" key="1">
    <citation type="journal article" date="2019" name="Int. J. Syst. Evol. Microbiol.">
        <title>The Global Catalogue of Microorganisms (GCM) 10K type strain sequencing project: providing services to taxonomists for standard genome sequencing and annotation.</title>
        <authorList>
            <consortium name="The Broad Institute Genomics Platform"/>
            <consortium name="The Broad Institute Genome Sequencing Center for Infectious Disease"/>
            <person name="Wu L."/>
            <person name="Ma J."/>
        </authorList>
    </citation>
    <scope>NUCLEOTIDE SEQUENCE [LARGE SCALE GENOMIC DNA]</scope>
    <source>
        <strain evidence="4">CCUG 57263</strain>
    </source>
</reference>
<evidence type="ECO:0000313" key="3">
    <source>
        <dbReference type="EMBL" id="MFD0869113.1"/>
    </source>
</evidence>
<dbReference type="InterPro" id="IPR008136">
    <property type="entry name" value="CinA_C"/>
</dbReference>
<evidence type="ECO:0000256" key="1">
    <source>
        <dbReference type="HAMAP-Rule" id="MF_00226"/>
    </source>
</evidence>
<dbReference type="NCBIfam" id="NF001813">
    <property type="entry name" value="PRK00549.1"/>
    <property type="match status" value="1"/>
</dbReference>
<dbReference type="Pfam" id="PF00994">
    <property type="entry name" value="MoCF_biosynth"/>
    <property type="match status" value="1"/>
</dbReference>
<dbReference type="SUPFAM" id="SSF53218">
    <property type="entry name" value="Molybdenum cofactor biosynthesis proteins"/>
    <property type="match status" value="1"/>
</dbReference>
<dbReference type="PANTHER" id="PTHR13939">
    <property type="entry name" value="NICOTINAMIDE-NUCLEOTIDE AMIDOHYDROLASE PNCC"/>
    <property type="match status" value="1"/>
</dbReference>
<dbReference type="SUPFAM" id="SSF142433">
    <property type="entry name" value="CinA-like"/>
    <property type="match status" value="1"/>
</dbReference>
<evidence type="ECO:0000313" key="4">
    <source>
        <dbReference type="Proteomes" id="UP001597120"/>
    </source>
</evidence>
<sequence>MKAEIIAVGTELLLGQIVNTNAQYLSQQCAALGIDIYFQTVVGDNEGRLRQALDTARQRADLIICTGGLGPTKDDLTKDVLAAFTGKELIMHEPSLDKIKSMFRDRGLAMAESNARQALMLTDSDPLMNDNGLAVGVALTHEGTHYMLLPGPPREMKLMFDTYGTSWLSRLADGRGALYSRMLKFAGIGESALEKELLDLIEAQQDPTIAPYAKEGEVTVRLTTRAATEEEANSKLKPVEEEIRRRLGKHLYATKDKPIEQIIYEQLKERGMTLSAAESCTGGLISDLITSVPDSSSVFSGSIVSYTNAVKETILQVPAGLLEGPEAPGAISKESAEAMAGKVRELLGTDYALSVTGIAGPGSAEGKPVGLVYIGLAERGKPTTVVEGRYSGTRELIKLRAAKAALYLLWQRLQER</sequence>
<dbReference type="NCBIfam" id="TIGR00200">
    <property type="entry name" value="cinA_nterm"/>
    <property type="match status" value="1"/>
</dbReference>
<organism evidence="3 4">
    <name type="scientific">Paenibacillus residui</name>
    <dbReference type="NCBI Taxonomy" id="629724"/>
    <lineage>
        <taxon>Bacteria</taxon>
        <taxon>Bacillati</taxon>
        <taxon>Bacillota</taxon>
        <taxon>Bacilli</taxon>
        <taxon>Bacillales</taxon>
        <taxon>Paenibacillaceae</taxon>
        <taxon>Paenibacillus</taxon>
    </lineage>
</organism>
<dbReference type="HAMAP" id="MF_00226_B">
    <property type="entry name" value="CinA_B"/>
    <property type="match status" value="1"/>
</dbReference>
<dbReference type="PIRSF" id="PIRSF006728">
    <property type="entry name" value="CinA"/>
    <property type="match status" value="1"/>
</dbReference>
<evidence type="ECO:0000259" key="2">
    <source>
        <dbReference type="SMART" id="SM00852"/>
    </source>
</evidence>
<dbReference type="InterPro" id="IPR036425">
    <property type="entry name" value="MoaB/Mog-like_dom_sf"/>
</dbReference>
<feature type="domain" description="MoaB/Mog" evidence="2">
    <location>
        <begin position="4"/>
        <end position="170"/>
    </location>
</feature>